<dbReference type="AlphaFoldDB" id="I8AJN4"/>
<dbReference type="eggNOG" id="ENOG50331PB">
    <property type="taxonomic scope" value="Bacteria"/>
</dbReference>
<proteinExistence type="predicted"/>
<dbReference type="EMBL" id="AKKV01000024">
    <property type="protein sequence ID" value="EIT85749.1"/>
    <property type="molecule type" value="Genomic_DNA"/>
</dbReference>
<dbReference type="RefSeq" id="WP_007201681.1">
    <property type="nucleotide sequence ID" value="NZ_AKKV01000024.1"/>
</dbReference>
<evidence type="ECO:0000313" key="2">
    <source>
        <dbReference type="EMBL" id="EIT85749.1"/>
    </source>
</evidence>
<dbReference type="Proteomes" id="UP000004080">
    <property type="component" value="Unassembled WGS sequence"/>
</dbReference>
<keyword evidence="1" id="KW-1133">Transmembrane helix</keyword>
<keyword evidence="1" id="KW-0812">Transmembrane</keyword>
<gene>
    <name evidence="2" type="ORF">A374_07939</name>
</gene>
<keyword evidence="1" id="KW-0472">Membrane</keyword>
<keyword evidence="3" id="KW-1185">Reference proteome</keyword>
<evidence type="ECO:0000256" key="1">
    <source>
        <dbReference type="SAM" id="Phobius"/>
    </source>
</evidence>
<dbReference type="PATRIC" id="fig|1196324.3.peg.1628"/>
<sequence>MRERYYDLCCAHIGQQVEIATHDGQMHTGVIHHVDADNVYLWQERDRFFPLLGGALLGLGLGSIAGFAIARPRPPVYGYGYGYNYGGVAPGPYGYPGSYGGYPGAYGGFGGPGTPGGFGGPGAYGGAGYSQGYNYSY</sequence>
<organism evidence="2 3">
    <name type="scientific">Fictibacillus macauensis ZFHKF-1</name>
    <dbReference type="NCBI Taxonomy" id="1196324"/>
    <lineage>
        <taxon>Bacteria</taxon>
        <taxon>Bacillati</taxon>
        <taxon>Bacillota</taxon>
        <taxon>Bacilli</taxon>
        <taxon>Bacillales</taxon>
        <taxon>Fictibacillaceae</taxon>
        <taxon>Fictibacillus</taxon>
    </lineage>
</organism>
<name>I8AJN4_9BACL</name>
<comment type="caution">
    <text evidence="2">The sequence shown here is derived from an EMBL/GenBank/DDBJ whole genome shotgun (WGS) entry which is preliminary data.</text>
</comment>
<evidence type="ECO:0000313" key="3">
    <source>
        <dbReference type="Proteomes" id="UP000004080"/>
    </source>
</evidence>
<feature type="transmembrane region" description="Helical" evidence="1">
    <location>
        <begin position="48"/>
        <end position="70"/>
    </location>
</feature>
<protein>
    <submittedName>
        <fullName evidence="2">Uncharacterized protein</fullName>
    </submittedName>
</protein>
<reference evidence="2 3" key="1">
    <citation type="journal article" date="2012" name="J. Bacteriol.">
        <title>Genome of Bacillus macauensis ZFHKF-1, a Long-Chain-Forming Bacterium.</title>
        <authorList>
            <person name="Cai L."/>
            <person name="Zhang T."/>
        </authorList>
    </citation>
    <scope>NUCLEOTIDE SEQUENCE [LARGE SCALE GENOMIC DNA]</scope>
    <source>
        <strain evidence="2 3">ZFHKF-1</strain>
    </source>
</reference>
<accession>I8AJN4</accession>